<dbReference type="Ensembl" id="ENSMODT00000061794.1">
    <property type="protein sequence ID" value="ENSMODP00000057302.1"/>
    <property type="gene ID" value="ENSMODG00000013934.4"/>
</dbReference>
<keyword evidence="2" id="KW-0325">Glycoprotein</keyword>
<dbReference type="PROSITE" id="PS00134">
    <property type="entry name" value="TRYPSIN_HIS"/>
    <property type="match status" value="1"/>
</dbReference>
<dbReference type="GO" id="GO:0004252">
    <property type="term" value="F:serine-type endopeptidase activity"/>
    <property type="evidence" value="ECO:0007669"/>
    <property type="project" value="InterPro"/>
</dbReference>
<dbReference type="InterPro" id="IPR001314">
    <property type="entry name" value="Peptidase_S1A"/>
</dbReference>
<accession>A0A5F8HDN6</accession>
<dbReference type="PANTHER" id="PTHR24253:SF74">
    <property type="entry name" value="SERINE PROTEASE 45, PSEUDOGENE"/>
    <property type="match status" value="1"/>
</dbReference>
<dbReference type="InterPro" id="IPR018114">
    <property type="entry name" value="TRYPSIN_HIS"/>
</dbReference>
<dbReference type="InterPro" id="IPR001254">
    <property type="entry name" value="Trypsin_dom"/>
</dbReference>
<dbReference type="CDD" id="cd00190">
    <property type="entry name" value="Tryp_SPc"/>
    <property type="match status" value="1"/>
</dbReference>
<proteinExistence type="predicted"/>
<reference evidence="5" key="2">
    <citation type="submission" date="2025-08" db="UniProtKB">
        <authorList>
            <consortium name="Ensembl"/>
        </authorList>
    </citation>
    <scope>IDENTIFICATION</scope>
</reference>
<keyword evidence="6" id="KW-1185">Reference proteome</keyword>
<dbReference type="SMART" id="SM00020">
    <property type="entry name" value="Tryp_SPc"/>
    <property type="match status" value="1"/>
</dbReference>
<name>A0A5F8HDN6_MONDO</name>
<dbReference type="GO" id="GO:0006508">
    <property type="term" value="P:proteolysis"/>
    <property type="evidence" value="ECO:0007669"/>
    <property type="project" value="InterPro"/>
</dbReference>
<dbReference type="Proteomes" id="UP000002280">
    <property type="component" value="Chromosome 6"/>
</dbReference>
<evidence type="ECO:0000256" key="3">
    <source>
        <dbReference type="SAM" id="MobiDB-lite"/>
    </source>
</evidence>
<dbReference type="PRINTS" id="PR00722">
    <property type="entry name" value="CHYMOTRYPSIN"/>
</dbReference>
<dbReference type="GeneTree" id="ENSGT00940000161932"/>
<dbReference type="InterPro" id="IPR043504">
    <property type="entry name" value="Peptidase_S1_PA_chymotrypsin"/>
</dbReference>
<feature type="region of interest" description="Disordered" evidence="3">
    <location>
        <begin position="17"/>
        <end position="41"/>
    </location>
</feature>
<organism evidence="5 6">
    <name type="scientific">Monodelphis domestica</name>
    <name type="common">Gray short-tailed opossum</name>
    <dbReference type="NCBI Taxonomy" id="13616"/>
    <lineage>
        <taxon>Eukaryota</taxon>
        <taxon>Metazoa</taxon>
        <taxon>Chordata</taxon>
        <taxon>Craniata</taxon>
        <taxon>Vertebrata</taxon>
        <taxon>Euteleostomi</taxon>
        <taxon>Mammalia</taxon>
        <taxon>Metatheria</taxon>
        <taxon>Didelphimorphia</taxon>
        <taxon>Didelphidae</taxon>
        <taxon>Monodelphis</taxon>
    </lineage>
</organism>
<evidence type="ECO:0000256" key="2">
    <source>
        <dbReference type="ARBA" id="ARBA00023180"/>
    </source>
</evidence>
<keyword evidence="1" id="KW-1015">Disulfide bond</keyword>
<dbReference type="FunFam" id="2.40.10.10:FF:000105">
    <property type="entry name" value="Inactive serine protease 45"/>
    <property type="match status" value="1"/>
</dbReference>
<sequence length="344" mass="38281">MEVRGLVRAPEGRIRAVATSPGIRSSAPEGPPCSQKTEDPGARLGQPGFRLALPVPLGLMLSLLLLFPALECGRPDQQRTENMQDSMEYKWPWQVSLRQNERHVCGGALLAPEWVVTAAHCINSNYDYSVMMGDTNLYPINSSTSQVIPVMDILLHPKYRSRTIIIGDVALLRLSAPVPLTKHIHPICLPSPQFELKPGTQCWMTGWGEMRESHKGQPLSAKLQEMKVFIINHKKCNRFYHITAPSPRYIHFIVGAVVCAKGLGNDTSCQGDPGGPLVCKAETTWILAGVVSWTKTCSHPDYPSAYARVNKFSKWIVSHMKYSASPLLDFSWITLLFGLLLYLF</sequence>
<dbReference type="SUPFAM" id="SSF50494">
    <property type="entry name" value="Trypsin-like serine proteases"/>
    <property type="match status" value="1"/>
</dbReference>
<dbReference type="PROSITE" id="PS50240">
    <property type="entry name" value="TRYPSIN_DOM"/>
    <property type="match status" value="1"/>
</dbReference>
<dbReference type="Bgee" id="ENSMODG00000013934">
    <property type="expression patterns" value="Expressed in testis and 2 other cell types or tissues"/>
</dbReference>
<protein>
    <submittedName>
        <fullName evidence="5">Serine protease 45</fullName>
    </submittedName>
</protein>
<dbReference type="FunFam" id="2.40.10.10:FF:000004">
    <property type="entry name" value="Tryptase gamma 1"/>
    <property type="match status" value="1"/>
</dbReference>
<evidence type="ECO:0000313" key="6">
    <source>
        <dbReference type="Proteomes" id="UP000002280"/>
    </source>
</evidence>
<dbReference type="Gene3D" id="2.40.10.10">
    <property type="entry name" value="Trypsin-like serine proteases"/>
    <property type="match status" value="2"/>
</dbReference>
<reference evidence="5" key="3">
    <citation type="submission" date="2025-09" db="UniProtKB">
        <authorList>
            <consortium name="Ensembl"/>
        </authorList>
    </citation>
    <scope>IDENTIFICATION</scope>
</reference>
<dbReference type="InterPro" id="IPR009003">
    <property type="entry name" value="Peptidase_S1_PA"/>
</dbReference>
<reference evidence="5 6" key="1">
    <citation type="journal article" date="2007" name="Nature">
        <title>Genome of the marsupial Monodelphis domestica reveals innovation in non-coding sequences.</title>
        <authorList>
            <person name="Mikkelsen T.S."/>
            <person name="Wakefield M.J."/>
            <person name="Aken B."/>
            <person name="Amemiya C.T."/>
            <person name="Chang J.L."/>
            <person name="Duke S."/>
            <person name="Garber M."/>
            <person name="Gentles A.J."/>
            <person name="Goodstadt L."/>
            <person name="Heger A."/>
            <person name="Jurka J."/>
            <person name="Kamal M."/>
            <person name="Mauceli E."/>
            <person name="Searle S.M."/>
            <person name="Sharpe T."/>
            <person name="Baker M.L."/>
            <person name="Batzer M.A."/>
            <person name="Benos P.V."/>
            <person name="Belov K."/>
            <person name="Clamp M."/>
            <person name="Cook A."/>
            <person name="Cuff J."/>
            <person name="Das R."/>
            <person name="Davidow L."/>
            <person name="Deakin J.E."/>
            <person name="Fazzari M.J."/>
            <person name="Glass J.L."/>
            <person name="Grabherr M."/>
            <person name="Greally J.M."/>
            <person name="Gu W."/>
            <person name="Hore T.A."/>
            <person name="Huttley G.A."/>
            <person name="Kleber M."/>
            <person name="Jirtle R.L."/>
            <person name="Koina E."/>
            <person name="Lee J.T."/>
            <person name="Mahony S."/>
            <person name="Marra M.A."/>
            <person name="Miller R.D."/>
            <person name="Nicholls R.D."/>
            <person name="Oda M."/>
            <person name="Papenfuss A.T."/>
            <person name="Parra Z.E."/>
            <person name="Pollock D.D."/>
            <person name="Ray D.A."/>
            <person name="Schein J.E."/>
            <person name="Speed T.P."/>
            <person name="Thompson K."/>
            <person name="VandeBerg J.L."/>
            <person name="Wade C.M."/>
            <person name="Walker J.A."/>
            <person name="Waters P.D."/>
            <person name="Webber C."/>
            <person name="Weidman J.R."/>
            <person name="Xie X."/>
            <person name="Zody M.C."/>
            <person name="Baldwin J."/>
            <person name="Abdouelleil A."/>
            <person name="Abdulkadir J."/>
            <person name="Abebe A."/>
            <person name="Abera B."/>
            <person name="Abreu J."/>
            <person name="Acer S.C."/>
            <person name="Aftuck L."/>
            <person name="Alexander A."/>
            <person name="An P."/>
            <person name="Anderson E."/>
            <person name="Anderson S."/>
            <person name="Arachi H."/>
            <person name="Azer M."/>
            <person name="Bachantsang P."/>
            <person name="Barry A."/>
            <person name="Bayul T."/>
            <person name="Berlin A."/>
            <person name="Bessette D."/>
            <person name="Bloom T."/>
            <person name="Bloom T."/>
            <person name="Boguslavskiy L."/>
            <person name="Bonnet C."/>
            <person name="Boukhgalter B."/>
            <person name="Bourzgui I."/>
            <person name="Brown A."/>
            <person name="Cahill P."/>
            <person name="Channer S."/>
            <person name="Cheshatsang Y."/>
            <person name="Chuda L."/>
            <person name="Citroen M."/>
            <person name="Collymore A."/>
            <person name="Cooke P."/>
            <person name="Costello M."/>
            <person name="D'Aco K."/>
            <person name="Daza R."/>
            <person name="De Haan G."/>
            <person name="DeGray S."/>
            <person name="DeMaso C."/>
            <person name="Dhargay N."/>
            <person name="Dooley K."/>
            <person name="Dooley E."/>
            <person name="Doricent M."/>
            <person name="Dorje P."/>
            <person name="Dorjee K."/>
            <person name="Dupes A."/>
            <person name="Elong R."/>
            <person name="Falk J."/>
            <person name="Farina A."/>
            <person name="Faro S."/>
            <person name="Ferguson D."/>
            <person name="Fisher S."/>
            <person name="Foley C.D."/>
            <person name="Franke A."/>
            <person name="Friedrich D."/>
            <person name="Gadbois L."/>
            <person name="Gearin G."/>
            <person name="Gearin C.R."/>
            <person name="Giannoukos G."/>
            <person name="Goode T."/>
            <person name="Graham J."/>
            <person name="Grandbois E."/>
            <person name="Grewal S."/>
            <person name="Gyaltsen K."/>
            <person name="Hafez N."/>
            <person name="Hagos B."/>
            <person name="Hall J."/>
            <person name="Henson C."/>
            <person name="Hollinger A."/>
            <person name="Honan T."/>
            <person name="Huard M.D."/>
            <person name="Hughes L."/>
            <person name="Hurhula B."/>
            <person name="Husby M.E."/>
            <person name="Kamat A."/>
            <person name="Kanga B."/>
            <person name="Kashin S."/>
            <person name="Khazanovich D."/>
            <person name="Kisner P."/>
            <person name="Lance K."/>
            <person name="Lara M."/>
            <person name="Lee W."/>
            <person name="Lennon N."/>
            <person name="Letendre F."/>
            <person name="LeVine R."/>
            <person name="Lipovsky A."/>
            <person name="Liu X."/>
            <person name="Liu J."/>
            <person name="Liu S."/>
            <person name="Lokyitsang T."/>
            <person name="Lokyitsang Y."/>
            <person name="Lubonja R."/>
            <person name="Lui A."/>
            <person name="MacDonald P."/>
            <person name="Magnisalis V."/>
            <person name="Maru K."/>
            <person name="Matthews C."/>
            <person name="McCusker W."/>
            <person name="McDonough S."/>
            <person name="Mehta T."/>
            <person name="Meldrim J."/>
            <person name="Meneus L."/>
            <person name="Mihai O."/>
            <person name="Mihalev A."/>
            <person name="Mihova T."/>
            <person name="Mittelman R."/>
            <person name="Mlenga V."/>
            <person name="Montmayeur A."/>
            <person name="Mulrain L."/>
            <person name="Navidi A."/>
            <person name="Naylor J."/>
            <person name="Negash T."/>
            <person name="Nguyen T."/>
            <person name="Nguyen N."/>
            <person name="Nicol R."/>
            <person name="Norbu C."/>
            <person name="Norbu N."/>
            <person name="Novod N."/>
            <person name="O'Neill B."/>
            <person name="Osman S."/>
            <person name="Markiewicz E."/>
            <person name="Oyono O.L."/>
            <person name="Patti C."/>
            <person name="Phunkhang P."/>
            <person name="Pierre F."/>
            <person name="Priest M."/>
            <person name="Raghuraman S."/>
            <person name="Rege F."/>
            <person name="Reyes R."/>
            <person name="Rise C."/>
            <person name="Rogov P."/>
            <person name="Ross K."/>
            <person name="Ryan E."/>
            <person name="Settipalli S."/>
            <person name="Shea T."/>
            <person name="Sherpa N."/>
            <person name="Shi L."/>
            <person name="Shih D."/>
            <person name="Sparrow T."/>
            <person name="Spaulding J."/>
            <person name="Stalker J."/>
            <person name="Stange-Thomann N."/>
            <person name="Stavropoulos S."/>
            <person name="Stone C."/>
            <person name="Strader C."/>
            <person name="Tesfaye S."/>
            <person name="Thomson T."/>
            <person name="Thoulutsang Y."/>
            <person name="Thoulutsang D."/>
            <person name="Topham K."/>
            <person name="Topping I."/>
            <person name="Tsamla T."/>
            <person name="Vassiliev H."/>
            <person name="Vo A."/>
            <person name="Wangchuk T."/>
            <person name="Wangdi T."/>
            <person name="Weiand M."/>
            <person name="Wilkinson J."/>
            <person name="Wilson A."/>
            <person name="Yadav S."/>
            <person name="Young G."/>
            <person name="Yu Q."/>
            <person name="Zembek L."/>
            <person name="Zhong D."/>
            <person name="Zimmer A."/>
            <person name="Zwirko Z."/>
            <person name="Jaffe D.B."/>
            <person name="Alvarez P."/>
            <person name="Brockman W."/>
            <person name="Butler J."/>
            <person name="Chin C."/>
            <person name="Gnerre S."/>
            <person name="MacCallum I."/>
            <person name="Graves J.A."/>
            <person name="Ponting C.P."/>
            <person name="Breen M."/>
            <person name="Samollow P.B."/>
            <person name="Lander E.S."/>
            <person name="Lindblad-Toh K."/>
        </authorList>
    </citation>
    <scope>NUCLEOTIDE SEQUENCE [LARGE SCALE GENOMIC DNA]</scope>
</reference>
<evidence type="ECO:0000256" key="1">
    <source>
        <dbReference type="ARBA" id="ARBA00023157"/>
    </source>
</evidence>
<dbReference type="PANTHER" id="PTHR24253">
    <property type="entry name" value="TRANSMEMBRANE PROTEASE SERINE"/>
    <property type="match status" value="1"/>
</dbReference>
<feature type="domain" description="Peptidase S1" evidence="4">
    <location>
        <begin position="70"/>
        <end position="321"/>
    </location>
</feature>
<dbReference type="Pfam" id="PF00089">
    <property type="entry name" value="Trypsin"/>
    <property type="match status" value="1"/>
</dbReference>
<evidence type="ECO:0000259" key="4">
    <source>
        <dbReference type="PROSITE" id="PS50240"/>
    </source>
</evidence>
<dbReference type="AlphaFoldDB" id="A0A5F8HDN6"/>
<evidence type="ECO:0000313" key="5">
    <source>
        <dbReference type="Ensembl" id="ENSMODP00000057302.1"/>
    </source>
</evidence>